<organism evidence="1 2">
    <name type="scientific">Leptospira alexanderi serovar Manhao 3 str. L 60</name>
    <dbReference type="NCBI Taxonomy" id="1049759"/>
    <lineage>
        <taxon>Bacteria</taxon>
        <taxon>Pseudomonadati</taxon>
        <taxon>Spirochaetota</taxon>
        <taxon>Spirochaetia</taxon>
        <taxon>Leptospirales</taxon>
        <taxon>Leptospiraceae</taxon>
        <taxon>Leptospira</taxon>
    </lineage>
</organism>
<name>V6HUH1_9LEPT</name>
<dbReference type="EMBL" id="AHMT02000051">
    <property type="protein sequence ID" value="EQA61365.1"/>
    <property type="molecule type" value="Genomic_DNA"/>
</dbReference>
<comment type="caution">
    <text evidence="1">The sequence shown here is derived from an EMBL/GenBank/DDBJ whole genome shotgun (WGS) entry which is preliminary data.</text>
</comment>
<dbReference type="AlphaFoldDB" id="V6HUH1"/>
<evidence type="ECO:0000313" key="2">
    <source>
        <dbReference type="Proteomes" id="UP000018747"/>
    </source>
</evidence>
<feature type="non-terminal residue" evidence="1">
    <location>
        <position position="181"/>
    </location>
</feature>
<evidence type="ECO:0000313" key="1">
    <source>
        <dbReference type="EMBL" id="EQA61365.1"/>
    </source>
</evidence>
<proteinExistence type="predicted"/>
<keyword evidence="2" id="KW-1185">Reference proteome</keyword>
<accession>V6HUH1</accession>
<dbReference type="Proteomes" id="UP000018747">
    <property type="component" value="Unassembled WGS sequence"/>
</dbReference>
<gene>
    <name evidence="1" type="ORF">LEP1GSC062_1965</name>
</gene>
<reference evidence="1" key="1">
    <citation type="submission" date="2013-05" db="EMBL/GenBank/DDBJ databases">
        <authorList>
            <person name="Harkins D.M."/>
            <person name="Durkin A.S."/>
            <person name="Brinkac L.M."/>
            <person name="Haft D.H."/>
            <person name="Selengut J.D."/>
            <person name="Sanka R."/>
            <person name="DePew J."/>
            <person name="Purushe J."/>
            <person name="Hartskeerl R.A."/>
            <person name="Ahmed A."/>
            <person name="van der Linden H."/>
            <person name="Goris M.G.A."/>
            <person name="Vinetz J.M."/>
            <person name="Sutton G.G."/>
            <person name="Nierman W.C."/>
            <person name="Fouts D.E."/>
        </authorList>
    </citation>
    <scope>NUCLEOTIDE SEQUENCE [LARGE SCALE GENOMIC DNA]</scope>
    <source>
        <strain evidence="1">L 60</strain>
    </source>
</reference>
<sequence length="181" mass="18721">MGEAVKGAGSAFISAVKATLKAPTDFNGAKKDFKEAGKQGERALQGAMYAVSGAVDFAMFAAETVVEPFVTVLTFGMGNETMNGTFAEGNYELAKFRDTNKSQRHINELGMRTGAEMYANDAALDKVVTTTLAVAGIIGGLLTFVPFPPAQALGVGLMVMSAVGTAGWEAFRGAYEGGSAG</sequence>
<protein>
    <submittedName>
        <fullName evidence="1">Uncharacterized protein</fullName>
    </submittedName>
</protein>